<dbReference type="InterPro" id="IPR036390">
    <property type="entry name" value="WH_DNA-bd_sf"/>
</dbReference>
<geneLocation type="plasmid" evidence="1 2">
    <name>pPRADMK78_01</name>
</geneLocation>
<gene>
    <name evidence="1" type="ORF">FE840_018460</name>
</gene>
<proteinExistence type="predicted"/>
<name>A0ABX6QTV9_9HYPH</name>
<keyword evidence="1" id="KW-0614">Plasmid</keyword>
<dbReference type="InterPro" id="IPR011991">
    <property type="entry name" value="ArsR-like_HTH"/>
</dbReference>
<evidence type="ECO:0000313" key="1">
    <source>
        <dbReference type="EMBL" id="QLF71635.1"/>
    </source>
</evidence>
<dbReference type="Pfam" id="PF25212">
    <property type="entry name" value="HVO_A0114"/>
    <property type="match status" value="1"/>
</dbReference>
<dbReference type="Gene3D" id="1.10.10.10">
    <property type="entry name" value="Winged helix-like DNA-binding domain superfamily/Winged helix DNA-binding domain"/>
    <property type="match status" value="1"/>
</dbReference>
<reference evidence="1 2" key="1">
    <citation type="submission" date="2020-06" db="EMBL/GenBank/DDBJ databases">
        <title>Genome sequence of Rhizobium sp strain ADMK78.</title>
        <authorList>
            <person name="Rahi P."/>
        </authorList>
    </citation>
    <scope>NUCLEOTIDE SEQUENCE [LARGE SCALE GENOMIC DNA]</scope>
    <source>
        <strain evidence="1 2">ADMK78</strain>
        <plasmid evidence="1 2">pPRADMK78_01</plasmid>
    </source>
</reference>
<dbReference type="InterPro" id="IPR036388">
    <property type="entry name" value="WH-like_DNA-bd_sf"/>
</dbReference>
<protein>
    <submittedName>
        <fullName evidence="1">Helix-turn-helix domain-containing protein</fullName>
    </submittedName>
</protein>
<dbReference type="RefSeq" id="WP_171033811.1">
    <property type="nucleotide sequence ID" value="NZ_CP058351.1"/>
</dbReference>
<dbReference type="CDD" id="cd00090">
    <property type="entry name" value="HTH_ARSR"/>
    <property type="match status" value="1"/>
</dbReference>
<dbReference type="SUPFAM" id="SSF46785">
    <property type="entry name" value="Winged helix' DNA-binding domain"/>
    <property type="match status" value="1"/>
</dbReference>
<dbReference type="EMBL" id="CP058351">
    <property type="protein sequence ID" value="QLF71635.1"/>
    <property type="molecule type" value="Genomic_DNA"/>
</dbReference>
<evidence type="ECO:0000313" key="2">
    <source>
        <dbReference type="Proteomes" id="UP000308530"/>
    </source>
</evidence>
<keyword evidence="2" id="KW-1185">Reference proteome</keyword>
<organism evidence="1 2">
    <name type="scientific">Peteryoungia desertarenae</name>
    <dbReference type="NCBI Taxonomy" id="1813451"/>
    <lineage>
        <taxon>Bacteria</taxon>
        <taxon>Pseudomonadati</taxon>
        <taxon>Pseudomonadota</taxon>
        <taxon>Alphaproteobacteria</taxon>
        <taxon>Hyphomicrobiales</taxon>
        <taxon>Rhizobiaceae</taxon>
        <taxon>Peteryoungia</taxon>
    </lineage>
</organism>
<accession>A0ABX6QTV9</accession>
<sequence>MALSRHHTPMPAGGGIHPISSLTRSVINSNELLWLFPLSSKPFARLNKYSWKKNPTTKAVMVQAAECLMVRDCRKPCPEKVLRALTPENCRILALIHRYKPESVARLSRLANRPQPNVSRSLGVLEDAGLICLVGSRPKRPELQMAELRINLGDLRI</sequence>
<dbReference type="Proteomes" id="UP000308530">
    <property type="component" value="Plasmid pPRADMK78_01"/>
</dbReference>